<dbReference type="PANTHER" id="PTHR46637">
    <property type="entry name" value="TIS1421-TRANSPOSASE PROTEIN A"/>
    <property type="match status" value="1"/>
</dbReference>
<proteinExistence type="predicted"/>
<name>A0A2K9NLN0_9PROT</name>
<dbReference type="AlphaFoldDB" id="A0A2K9NLN0"/>
<evidence type="ECO:0000259" key="2">
    <source>
        <dbReference type="Pfam" id="PF13340"/>
    </source>
</evidence>
<dbReference type="OrthoDB" id="7366523at2"/>
<dbReference type="GO" id="GO:0004803">
    <property type="term" value="F:transposase activity"/>
    <property type="evidence" value="ECO:0007669"/>
    <property type="project" value="InterPro"/>
</dbReference>
<feature type="domain" description="Insertion element IS402-like" evidence="2">
    <location>
        <begin position="8"/>
        <end position="78"/>
    </location>
</feature>
<dbReference type="Pfam" id="PF01609">
    <property type="entry name" value="DDE_Tnp_1"/>
    <property type="match status" value="1"/>
</dbReference>
<dbReference type="InterPro" id="IPR002559">
    <property type="entry name" value="Transposase_11"/>
</dbReference>
<evidence type="ECO:0000313" key="3">
    <source>
        <dbReference type="EMBL" id="AUN33961.1"/>
    </source>
</evidence>
<dbReference type="GO" id="GO:0006313">
    <property type="term" value="P:DNA transposition"/>
    <property type="evidence" value="ECO:0007669"/>
    <property type="project" value="InterPro"/>
</dbReference>
<geneLocation type="plasmid" evidence="3 4">
    <name>unnamed3</name>
</geneLocation>
<gene>
    <name evidence="3" type="ORF">C0V82_26555</name>
</gene>
<keyword evidence="4" id="KW-1185">Reference proteome</keyword>
<feature type="domain" description="Transposase IS4-like" evidence="1">
    <location>
        <begin position="88"/>
        <end position="245"/>
    </location>
</feature>
<evidence type="ECO:0000259" key="1">
    <source>
        <dbReference type="Pfam" id="PF01609"/>
    </source>
</evidence>
<dbReference type="GO" id="GO:0003677">
    <property type="term" value="F:DNA binding"/>
    <property type="evidence" value="ECO:0007669"/>
    <property type="project" value="InterPro"/>
</dbReference>
<sequence>MTRRRYELTDHEWSILSPLLPNKPRGVPRVDDRRVLNGNLWRFRTGSPWAEIPERYGPSTTCYNRFVRWRKAGVWDQLLEAVSAAYDGDIVMIDSTCVRVHQHAATGKKGPGDDGGMGRSCGGLTSKIHALVDAEGRPVHLRLTAGQVADCTKADALTKDLGEGAILLADKGYDSNAIRAKAAERKAWANIPPKANRKGSFVFSSWVYRQRNLVERFFNKIKQFRGIATRYDKRPENFLAAVKLVALRLWCQ</sequence>
<protein>
    <submittedName>
        <fullName evidence="3">IS5/IS1182 family transposase</fullName>
    </submittedName>
</protein>
<accession>A0A2K9NLN0</accession>
<evidence type="ECO:0000313" key="4">
    <source>
        <dbReference type="Proteomes" id="UP000234752"/>
    </source>
</evidence>
<dbReference type="Proteomes" id="UP000234752">
    <property type="component" value="Plasmid unnamed3"/>
</dbReference>
<dbReference type="NCBIfam" id="NF033580">
    <property type="entry name" value="transpos_IS5_3"/>
    <property type="match status" value="1"/>
</dbReference>
<keyword evidence="3" id="KW-0614">Plasmid</keyword>
<dbReference type="KEGG" id="ncb:C0V82_26555"/>
<dbReference type="EMBL" id="CP025615">
    <property type="protein sequence ID" value="AUN33961.1"/>
    <property type="molecule type" value="Genomic_DNA"/>
</dbReference>
<dbReference type="InterPro" id="IPR025161">
    <property type="entry name" value="IS402-like_dom"/>
</dbReference>
<organism evidence="3 4">
    <name type="scientific">Niveispirillum cyanobacteriorum</name>
    <dbReference type="NCBI Taxonomy" id="1612173"/>
    <lineage>
        <taxon>Bacteria</taxon>
        <taxon>Pseudomonadati</taxon>
        <taxon>Pseudomonadota</taxon>
        <taxon>Alphaproteobacteria</taxon>
        <taxon>Rhodospirillales</taxon>
        <taxon>Azospirillaceae</taxon>
        <taxon>Niveispirillum</taxon>
    </lineage>
</organism>
<dbReference type="PANTHER" id="PTHR46637:SF1">
    <property type="entry name" value="BLL5188 PROTEIN"/>
    <property type="match status" value="1"/>
</dbReference>
<dbReference type="InterPro" id="IPR052909">
    <property type="entry name" value="Transposase_6_like"/>
</dbReference>
<reference evidence="3 4" key="1">
    <citation type="submission" date="2017-12" db="EMBL/GenBank/DDBJ databases">
        <title>Genomes of bacteria within cyanobacterial aggregates.</title>
        <authorList>
            <person name="Cai H."/>
        </authorList>
    </citation>
    <scope>NUCLEOTIDE SEQUENCE [LARGE SCALE GENOMIC DNA]</scope>
    <source>
        <strain evidence="3 4">TH16</strain>
        <plasmid evidence="3 4">unnamed3</plasmid>
    </source>
</reference>
<dbReference type="Pfam" id="PF13340">
    <property type="entry name" value="DUF4096"/>
    <property type="match status" value="1"/>
</dbReference>